<dbReference type="Proteomes" id="UP001165297">
    <property type="component" value="Unassembled WGS sequence"/>
</dbReference>
<evidence type="ECO:0000313" key="3">
    <source>
        <dbReference type="Proteomes" id="UP001165297"/>
    </source>
</evidence>
<dbReference type="GO" id="GO:0016787">
    <property type="term" value="F:hydrolase activity"/>
    <property type="evidence" value="ECO:0007669"/>
    <property type="project" value="UniProtKB-KW"/>
</dbReference>
<reference evidence="2" key="1">
    <citation type="submission" date="2021-10" db="EMBL/GenBank/DDBJ databases">
        <authorList>
            <person name="Dean J.D."/>
            <person name="Kim M.K."/>
            <person name="Newey C.N."/>
            <person name="Stoker T.S."/>
            <person name="Thompson D.W."/>
            <person name="Grose J.H."/>
        </authorList>
    </citation>
    <scope>NUCLEOTIDE SEQUENCE</scope>
    <source>
        <strain evidence="2">BT635</strain>
    </source>
</reference>
<keyword evidence="3" id="KW-1185">Reference proteome</keyword>
<evidence type="ECO:0000313" key="2">
    <source>
        <dbReference type="EMBL" id="MCB2380561.1"/>
    </source>
</evidence>
<comment type="caution">
    <text evidence="2">The sequence shown here is derived from an EMBL/GenBank/DDBJ whole genome shotgun (WGS) entry which is preliminary data.</text>
</comment>
<keyword evidence="1" id="KW-0732">Signal</keyword>
<dbReference type="SUPFAM" id="SSF51126">
    <property type="entry name" value="Pectin lyase-like"/>
    <property type="match status" value="1"/>
</dbReference>
<dbReference type="InterPro" id="IPR011050">
    <property type="entry name" value="Pectin_lyase_fold/virulence"/>
</dbReference>
<accession>A0ABS8AJE2</accession>
<feature type="non-terminal residue" evidence="2">
    <location>
        <position position="162"/>
    </location>
</feature>
<dbReference type="EMBL" id="JAJADQ010000025">
    <property type="protein sequence ID" value="MCB2380561.1"/>
    <property type="molecule type" value="Genomic_DNA"/>
</dbReference>
<feature type="signal peptide" evidence="1">
    <location>
        <begin position="1"/>
        <end position="17"/>
    </location>
</feature>
<evidence type="ECO:0000256" key="1">
    <source>
        <dbReference type="SAM" id="SignalP"/>
    </source>
</evidence>
<dbReference type="InterPro" id="IPR012334">
    <property type="entry name" value="Pectin_lyas_fold"/>
</dbReference>
<name>A0ABS8AJE2_9BACT</name>
<sequence>MLSFFLLLFPGLTRVLAQAPNVTYQGPLVITQGGTYSGNYRSTDSNTPAIRVQTTQPVIIENCIIASAGDMISAVNGSANLTVRNNRGYGLVPTVDNRARGKFLNSHAARMMRIENNYMEHTTGINVHTWSGDGTGGQTLTVRYNQAKNIDARYRNGGGTFA</sequence>
<dbReference type="Gene3D" id="2.160.20.10">
    <property type="entry name" value="Single-stranded right-handed beta-helix, Pectin lyase-like"/>
    <property type="match status" value="1"/>
</dbReference>
<proteinExistence type="predicted"/>
<organism evidence="2 3">
    <name type="scientific">Hymenobacter nitidus</name>
    <dbReference type="NCBI Taxonomy" id="2880929"/>
    <lineage>
        <taxon>Bacteria</taxon>
        <taxon>Pseudomonadati</taxon>
        <taxon>Bacteroidota</taxon>
        <taxon>Cytophagia</taxon>
        <taxon>Cytophagales</taxon>
        <taxon>Hymenobacteraceae</taxon>
        <taxon>Hymenobacter</taxon>
    </lineage>
</organism>
<feature type="chain" id="PRO_5045286131" evidence="1">
    <location>
        <begin position="18"/>
        <end position="162"/>
    </location>
</feature>
<protein>
    <submittedName>
        <fullName evidence="2">Glycosyl hydrolase</fullName>
    </submittedName>
</protein>
<keyword evidence="2" id="KW-0378">Hydrolase</keyword>
<gene>
    <name evidence="2" type="ORF">LGH70_23405</name>
</gene>